<dbReference type="PANTHER" id="PTHR33988">
    <property type="entry name" value="ENDORIBONUCLEASE MAZF-RELATED"/>
    <property type="match status" value="1"/>
</dbReference>
<keyword evidence="3" id="KW-0378">Hydrolase</keyword>
<sequence>MKSGNYSSYVPERGDIIWIDFNPQKGHEQAERRPAIVVSPASYNKKVGLALICPITNQLKQYPFEVLLPQEMQTSGVVLADQVKSLDWKARNAQFKEKASNDITEDVIAKIMTLLS</sequence>
<dbReference type="EMBL" id="JTCM02000091">
    <property type="protein sequence ID" value="NEU76018.1"/>
    <property type="molecule type" value="Genomic_DNA"/>
</dbReference>
<dbReference type="AlphaFoldDB" id="A0A846HGC3"/>
<evidence type="ECO:0000256" key="1">
    <source>
        <dbReference type="ARBA" id="ARBA00007521"/>
    </source>
</evidence>
<dbReference type="GO" id="GO:0003677">
    <property type="term" value="F:DNA binding"/>
    <property type="evidence" value="ECO:0007669"/>
    <property type="project" value="InterPro"/>
</dbReference>
<protein>
    <submittedName>
        <fullName evidence="3">Endoribonuclease MazF</fullName>
        <ecNumber evidence="3">3.1.27.-</ecNumber>
    </submittedName>
</protein>
<reference evidence="3 4" key="1">
    <citation type="journal article" date="2015" name="Genome Announc.">
        <title>Draft Genome Sequence of Cyanobacterium Hassallia byssoidea Strain VB512170, Isolated from Monuments in India.</title>
        <authorList>
            <person name="Singh D."/>
            <person name="Chandrababunaidu M.M."/>
            <person name="Panda A."/>
            <person name="Sen D."/>
            <person name="Bhattacharyya S."/>
            <person name="Adhikary S.P."/>
            <person name="Tripathy S."/>
        </authorList>
    </citation>
    <scope>NUCLEOTIDE SEQUENCE [LARGE SCALE GENOMIC DNA]</scope>
    <source>
        <strain evidence="3 4">VB512170</strain>
    </source>
</reference>
<gene>
    <name evidence="3" type="primary">mazF</name>
    <name evidence="3" type="ORF">PI95_026555</name>
</gene>
<dbReference type="PANTHER" id="PTHR33988:SF3">
    <property type="entry name" value="ENDORIBONUCLEASE TOXIN CHPB-RELATED"/>
    <property type="match status" value="1"/>
</dbReference>
<dbReference type="GO" id="GO:0016787">
    <property type="term" value="F:hydrolase activity"/>
    <property type="evidence" value="ECO:0007669"/>
    <property type="project" value="UniProtKB-KW"/>
</dbReference>
<evidence type="ECO:0000313" key="3">
    <source>
        <dbReference type="EMBL" id="NEU76018.1"/>
    </source>
</evidence>
<proteinExistence type="inferred from homology"/>
<keyword evidence="4" id="KW-1185">Reference proteome</keyword>
<dbReference type="InterPro" id="IPR011067">
    <property type="entry name" value="Plasmid_toxin/cell-grow_inhib"/>
</dbReference>
<dbReference type="GO" id="GO:0006402">
    <property type="term" value="P:mRNA catabolic process"/>
    <property type="evidence" value="ECO:0007669"/>
    <property type="project" value="TreeGrafter"/>
</dbReference>
<dbReference type="RefSeq" id="WP_039743473.1">
    <property type="nucleotide sequence ID" value="NZ_JTCM02000091.1"/>
</dbReference>
<dbReference type="InterPro" id="IPR003477">
    <property type="entry name" value="PemK-like"/>
</dbReference>
<dbReference type="NCBIfam" id="NF007386">
    <property type="entry name" value="PRK09907.1"/>
    <property type="match status" value="1"/>
</dbReference>
<evidence type="ECO:0000256" key="2">
    <source>
        <dbReference type="ARBA" id="ARBA00022649"/>
    </source>
</evidence>
<dbReference type="Proteomes" id="UP000031549">
    <property type="component" value="Unassembled WGS sequence"/>
</dbReference>
<accession>A0A846HGC3</accession>
<name>A0A846HGC3_9CYAN</name>
<comment type="caution">
    <text evidence="3">The sequence shown here is derived from an EMBL/GenBank/DDBJ whole genome shotgun (WGS) entry which is preliminary data.</text>
</comment>
<organism evidence="3 4">
    <name type="scientific">Hassallia byssoidea VB512170</name>
    <dbReference type="NCBI Taxonomy" id="1304833"/>
    <lineage>
        <taxon>Bacteria</taxon>
        <taxon>Bacillati</taxon>
        <taxon>Cyanobacteriota</taxon>
        <taxon>Cyanophyceae</taxon>
        <taxon>Nostocales</taxon>
        <taxon>Tolypothrichaceae</taxon>
        <taxon>Hassallia</taxon>
    </lineage>
</organism>
<evidence type="ECO:0000313" key="4">
    <source>
        <dbReference type="Proteomes" id="UP000031549"/>
    </source>
</evidence>
<dbReference type="GO" id="GO:0004521">
    <property type="term" value="F:RNA endonuclease activity"/>
    <property type="evidence" value="ECO:0007669"/>
    <property type="project" value="TreeGrafter"/>
</dbReference>
<dbReference type="EC" id="3.1.27.-" evidence="3"/>
<dbReference type="Pfam" id="PF02452">
    <property type="entry name" value="PemK_toxin"/>
    <property type="match status" value="1"/>
</dbReference>
<dbReference type="GO" id="GO:0016075">
    <property type="term" value="P:rRNA catabolic process"/>
    <property type="evidence" value="ECO:0007669"/>
    <property type="project" value="TreeGrafter"/>
</dbReference>
<comment type="similarity">
    <text evidence="1">Belongs to the PemK/MazF family.</text>
</comment>
<keyword evidence="2" id="KW-1277">Toxin-antitoxin system</keyword>
<dbReference type="Gene3D" id="2.30.30.110">
    <property type="match status" value="1"/>
</dbReference>
<dbReference type="SUPFAM" id="SSF50118">
    <property type="entry name" value="Cell growth inhibitor/plasmid maintenance toxic component"/>
    <property type="match status" value="1"/>
</dbReference>